<feature type="domain" description="PPIase cyclophilin-type" evidence="2">
    <location>
        <begin position="49"/>
        <end position="71"/>
    </location>
</feature>
<protein>
    <recommendedName>
        <fullName evidence="2">PPIase cyclophilin-type domain-containing protein</fullName>
    </recommendedName>
</protein>
<dbReference type="Pfam" id="PF00160">
    <property type="entry name" value="Pro_isomerase"/>
    <property type="match status" value="1"/>
</dbReference>
<evidence type="ECO:0000313" key="3">
    <source>
        <dbReference type="EMBL" id="KAK9987415.1"/>
    </source>
</evidence>
<dbReference type="GO" id="GO:0003755">
    <property type="term" value="F:peptidyl-prolyl cis-trans isomerase activity"/>
    <property type="evidence" value="ECO:0007669"/>
    <property type="project" value="InterPro"/>
</dbReference>
<feature type="region of interest" description="Disordered" evidence="1">
    <location>
        <begin position="1"/>
        <end position="30"/>
    </location>
</feature>
<dbReference type="InterPro" id="IPR029000">
    <property type="entry name" value="Cyclophilin-like_dom_sf"/>
</dbReference>
<gene>
    <name evidence="3" type="ORF">SO802_032366</name>
</gene>
<reference evidence="3 4" key="1">
    <citation type="submission" date="2024-01" db="EMBL/GenBank/DDBJ databases">
        <title>A telomere-to-telomere, gap-free genome of sweet tea (Lithocarpus litseifolius).</title>
        <authorList>
            <person name="Zhou J."/>
        </authorList>
    </citation>
    <scope>NUCLEOTIDE SEQUENCE [LARGE SCALE GENOMIC DNA]</scope>
    <source>
        <strain evidence="3">Zhou-2022a</strain>
        <tissue evidence="3">Leaf</tissue>
    </source>
</reference>
<dbReference type="EMBL" id="JAZDWU010000011">
    <property type="protein sequence ID" value="KAK9987415.1"/>
    <property type="molecule type" value="Genomic_DNA"/>
</dbReference>
<feature type="compositionally biased region" description="Polar residues" evidence="1">
    <location>
        <begin position="1"/>
        <end position="11"/>
    </location>
</feature>
<name>A0AAW2BRD5_9ROSI</name>
<dbReference type="Gene3D" id="2.40.100.10">
    <property type="entry name" value="Cyclophilin-like"/>
    <property type="match status" value="1"/>
</dbReference>
<dbReference type="Proteomes" id="UP001459277">
    <property type="component" value="Unassembled WGS sequence"/>
</dbReference>
<accession>A0AAW2BRD5</accession>
<keyword evidence="4" id="KW-1185">Reference proteome</keyword>
<evidence type="ECO:0000256" key="1">
    <source>
        <dbReference type="SAM" id="MobiDB-lite"/>
    </source>
</evidence>
<dbReference type="InterPro" id="IPR002130">
    <property type="entry name" value="Cyclophilin-type_PPIase_dom"/>
</dbReference>
<evidence type="ECO:0000313" key="4">
    <source>
        <dbReference type="Proteomes" id="UP001459277"/>
    </source>
</evidence>
<organism evidence="3 4">
    <name type="scientific">Lithocarpus litseifolius</name>
    <dbReference type="NCBI Taxonomy" id="425828"/>
    <lineage>
        <taxon>Eukaryota</taxon>
        <taxon>Viridiplantae</taxon>
        <taxon>Streptophyta</taxon>
        <taxon>Embryophyta</taxon>
        <taxon>Tracheophyta</taxon>
        <taxon>Spermatophyta</taxon>
        <taxon>Magnoliopsida</taxon>
        <taxon>eudicotyledons</taxon>
        <taxon>Gunneridae</taxon>
        <taxon>Pentapetalae</taxon>
        <taxon>rosids</taxon>
        <taxon>fabids</taxon>
        <taxon>Fagales</taxon>
        <taxon>Fagaceae</taxon>
        <taxon>Lithocarpus</taxon>
    </lineage>
</organism>
<sequence length="145" mass="15989">MGSITEKNGSVEQRKRKSEKKINALIPSSNEHQLSSGEKVVRKSGKLLHYNGCTFHRIIPYFMIQGSNFALGSGRVLHSQNFSCCPYSRDVVTNMKYISELVTDLPIVSTFWACDPNVRGTPRISSIPLSALGVLDGDGLHVPLL</sequence>
<comment type="caution">
    <text evidence="3">The sequence shown here is derived from an EMBL/GenBank/DDBJ whole genome shotgun (WGS) entry which is preliminary data.</text>
</comment>
<dbReference type="SUPFAM" id="SSF50891">
    <property type="entry name" value="Cyclophilin-like"/>
    <property type="match status" value="1"/>
</dbReference>
<proteinExistence type="predicted"/>
<dbReference type="AlphaFoldDB" id="A0AAW2BRD5"/>
<evidence type="ECO:0000259" key="2">
    <source>
        <dbReference type="Pfam" id="PF00160"/>
    </source>
</evidence>